<organism evidence="1 2">
    <name type="scientific">Azospirillum baldaniorum</name>
    <dbReference type="NCBI Taxonomy" id="1064539"/>
    <lineage>
        <taxon>Bacteria</taxon>
        <taxon>Pseudomonadati</taxon>
        <taxon>Pseudomonadota</taxon>
        <taxon>Alphaproteobacteria</taxon>
        <taxon>Rhodospirillales</taxon>
        <taxon>Azospirillaceae</taxon>
        <taxon>Azospirillum</taxon>
    </lineage>
</organism>
<geneLocation type="plasmid" evidence="1 2">
    <name>AZOBR_p1</name>
</geneLocation>
<gene>
    <name evidence="1" type="primary">ggt</name>
    <name evidence="1" type="ORF">AZOBR_p1140087</name>
</gene>
<dbReference type="Gene3D" id="3.60.20.40">
    <property type="match status" value="1"/>
</dbReference>
<protein>
    <submittedName>
        <fullName evidence="1">Gamma-glutamyltransferase</fullName>
    </submittedName>
</protein>
<dbReference type="PRINTS" id="PR01210">
    <property type="entry name" value="GGTRANSPTASE"/>
</dbReference>
<dbReference type="EMBL" id="HE577328">
    <property type="protein sequence ID" value="CCD01072.1"/>
    <property type="molecule type" value="Genomic_DNA"/>
</dbReference>
<proteinExistence type="predicted"/>
<dbReference type="InterPro" id="IPR029055">
    <property type="entry name" value="Ntn_hydrolases_N"/>
</dbReference>
<evidence type="ECO:0000313" key="1">
    <source>
        <dbReference type="EMBL" id="CCD01072.1"/>
    </source>
</evidence>
<sequence>MNVARPGMVTSPHPLASEAGAAILARGGTAIEAAVAIAASLSVVMPHFCGIGGDAIWLVADRQGRQRCFLGIGQAAGRLPAYQAAIPLRGPASTVTPACAVDSWGRALAYSAEQWGGSEPFADLLAPAVAQARDGYVPTRSQQFWFDFRRDEIPHWEGFADHFSVVPGEFFKQPALARSLSLLAEDGCRSFYDGRLGRQLAEGLAAAGSPLGAADLAATRTREEAPVGLDYRGLTLLAPPAPTQGLSTLAIMGVLSHFDLAALPPTSPLRYHLLVEAVKQAFLDRPLIADPDGSELLPWDFLDPRRLAGKASAIEPARALPWPHPYRHGDTVFFAATDEQGRCASVLQSTYFDWGSGVLVGDTGVLWQNRGAAFSTVPGDRNAIKPGKRPFYTLNPGIALKNGKPHLLYGTQGADGQPQTLAVLLTGLIDYGMTPEEALAQPRFLLGRTFSDSRDSLKIEASLGEAAIGNLAALGHEVAPLPALSPIFGQAGAIRLADAGTVSGAHDPRGEGNAIRARDPSSCNAAVISPSGPG</sequence>
<dbReference type="Proteomes" id="UP000007319">
    <property type="component" value="Plasmid AZOBR_p1"/>
</dbReference>
<dbReference type="Gene3D" id="1.10.246.130">
    <property type="match status" value="1"/>
</dbReference>
<dbReference type="RefSeq" id="WP_014198520.1">
    <property type="nucleotide sequence ID" value="NC_016594.1"/>
</dbReference>
<dbReference type="SUPFAM" id="SSF56235">
    <property type="entry name" value="N-terminal nucleophile aminohydrolases (Ntn hydrolases)"/>
    <property type="match status" value="1"/>
</dbReference>
<keyword evidence="1" id="KW-0614">Plasmid</keyword>
<evidence type="ECO:0000313" key="2">
    <source>
        <dbReference type="Proteomes" id="UP000007319"/>
    </source>
</evidence>
<reference evidence="1 2" key="1">
    <citation type="journal article" date="2011" name="PLoS Genet.">
        <title>Azospirillum genomes reveal transition of bacteria from aquatic to terrestrial environments.</title>
        <authorList>
            <person name="Wisniewski-Dye F."/>
            <person name="Borziak K."/>
            <person name="Khalsa-Moyers G."/>
            <person name="Alexandre G."/>
            <person name="Sukharnikov L.O."/>
            <person name="Wuichet K."/>
            <person name="Hurst G.B."/>
            <person name="McDonald W.H."/>
            <person name="Robertson J.S."/>
            <person name="Barbe V."/>
            <person name="Calteau A."/>
            <person name="Rouy Z."/>
            <person name="Mangenot S."/>
            <person name="Prigent-Combaret C."/>
            <person name="Normand P."/>
            <person name="Boyer M."/>
            <person name="Siguier P."/>
            <person name="Dessaux Y."/>
            <person name="Elmerich C."/>
            <person name="Condemine G."/>
            <person name="Krishnen G."/>
            <person name="Kennedy I."/>
            <person name="Paterson A.H."/>
            <person name="Gonzalez V."/>
            <person name="Mavingui P."/>
            <person name="Zhulin I.B."/>
        </authorList>
    </citation>
    <scope>NUCLEOTIDE SEQUENCE [LARGE SCALE GENOMIC DNA]</scope>
    <source>
        <strain evidence="1 2">Sp245</strain>
    </source>
</reference>
<name>A0A9P1JWF9_9PROT</name>
<dbReference type="InterPro" id="IPR052896">
    <property type="entry name" value="GGT-like_enzyme"/>
</dbReference>
<dbReference type="InterPro" id="IPR043137">
    <property type="entry name" value="GGT_ssub_C"/>
</dbReference>
<dbReference type="AlphaFoldDB" id="A0A9P1JWF9"/>
<dbReference type="KEGG" id="abs:AZOBR_p1140087"/>
<dbReference type="PANTHER" id="PTHR43881">
    <property type="entry name" value="GAMMA-GLUTAMYLTRANSPEPTIDASE (AFU_ORTHOLOGUE AFUA_4G13580)"/>
    <property type="match status" value="1"/>
</dbReference>
<dbReference type="PANTHER" id="PTHR43881:SF5">
    <property type="entry name" value="GAMMA-GLUTAMYLTRANSPEPTIDASE"/>
    <property type="match status" value="1"/>
</dbReference>
<accession>A0A9P1JWF9</accession>
<keyword evidence="2" id="KW-1185">Reference proteome</keyword>
<dbReference type="InterPro" id="IPR043138">
    <property type="entry name" value="GGT_lsub"/>
</dbReference>
<dbReference type="Pfam" id="PF01019">
    <property type="entry name" value="G_glu_transpept"/>
    <property type="match status" value="1"/>
</dbReference>